<feature type="binding site" evidence="5">
    <location>
        <position position="69"/>
    </location>
    <ligand>
        <name>FAD</name>
        <dbReference type="ChEBI" id="CHEBI:57692"/>
    </ligand>
</feature>
<keyword evidence="5" id="KW-0521">NADP</keyword>
<comment type="function">
    <text evidence="5">An FAD-requiring monooxygenase active on some tetracycline antibiotic derivatives, which leads to their inactivation. Hydroxylates carbon 11a of tetracycline and some analogs.</text>
</comment>
<dbReference type="PANTHER" id="PTHR46972">
    <property type="entry name" value="MONOOXYGENASE ASQM-RELATED"/>
    <property type="match status" value="1"/>
</dbReference>
<dbReference type="InterPro" id="IPR036188">
    <property type="entry name" value="FAD/NAD-bd_sf"/>
</dbReference>
<evidence type="ECO:0000256" key="1">
    <source>
        <dbReference type="ARBA" id="ARBA00022630"/>
    </source>
</evidence>
<protein>
    <recommendedName>
        <fullName evidence="5">Flavin-dependent monooxygenase</fullName>
    </recommendedName>
    <alternativeName>
        <fullName evidence="5">TetX monooxygenase</fullName>
        <shortName evidence="5">TetX</shortName>
        <ecNumber evidence="5">1.14.13.-</ecNumber>
    </alternativeName>
</protein>
<feature type="binding site" evidence="5">
    <location>
        <position position="62"/>
    </location>
    <ligand>
        <name>NADPH</name>
        <dbReference type="ChEBI" id="CHEBI:57783"/>
    </ligand>
</feature>
<name>A0A917EUR5_9MICO</name>
<evidence type="ECO:0000256" key="2">
    <source>
        <dbReference type="ARBA" id="ARBA00022827"/>
    </source>
</evidence>
<comment type="domain">
    <text evidence="5">Consists of an N-terminal FAD-binding domain with a Rossman fold and a C-terminal substrate-binding domain.</text>
</comment>
<dbReference type="PANTHER" id="PTHR46972:SF1">
    <property type="entry name" value="FAD DEPENDENT OXIDOREDUCTASE DOMAIN-CONTAINING PROTEIN"/>
    <property type="match status" value="1"/>
</dbReference>
<gene>
    <name evidence="7" type="ORF">GCM10011399_05840</name>
</gene>
<organism evidence="7 8">
    <name type="scientific">Subtercola lobariae</name>
    <dbReference type="NCBI Taxonomy" id="1588641"/>
    <lineage>
        <taxon>Bacteria</taxon>
        <taxon>Bacillati</taxon>
        <taxon>Actinomycetota</taxon>
        <taxon>Actinomycetes</taxon>
        <taxon>Micrococcales</taxon>
        <taxon>Microbacteriaceae</taxon>
        <taxon>Subtercola</taxon>
    </lineage>
</organism>
<sequence length="429" mass="45664">MVEFAERSFGKLEIMEKILTNIANPSIAIVGAGPGGLVAARVLQLGGVDVTVYDADASLESRDQGGTLDLHADSGQIAVEDAQLAEEFAALARPEGQAHRLLDPQGAVLMEQTPALDETAAPEIDRAQLRRMLAESLIPNTIRWGRRLASVNDATLTFEDGRVETADLVIGADGAWSRVRAVLTDAVPIYTGVTFVEALFTNVTESHPDIAALVGDGHMWANGDGKTLVLQRNSGDVVRGYISFRVELDWLAEAGLGAADGRGGVLDSNGTSATHTERVRAVLRDRFAEFSPELLRVIDDTEGTLPSRPIFALPTPTTWAHRPGITLVGDAAHVMSPFGGNGVNLALLDGAEIARSIVNAVRTGTAIGDVVREYEERMVSRGATLGKAANDAIAEHYAIGGPDLDSIPNFDEAADQWRANAAEYRASRN</sequence>
<dbReference type="EC" id="1.14.13.-" evidence="5"/>
<keyword evidence="2 5" id="KW-0274">FAD</keyword>
<feature type="binding site" evidence="5">
    <location>
        <position position="330"/>
    </location>
    <ligand>
        <name>FAD</name>
        <dbReference type="ChEBI" id="CHEBI:57692"/>
    </ligand>
</feature>
<dbReference type="EMBL" id="BMGP01000001">
    <property type="protein sequence ID" value="GGF14794.1"/>
    <property type="molecule type" value="Genomic_DNA"/>
</dbReference>
<comment type="similarity">
    <text evidence="5">Belongs to the aromatic-ring hydroxylase family. TetX subfamily.</text>
</comment>
<dbReference type="AlphaFoldDB" id="A0A917EUR5"/>
<dbReference type="PRINTS" id="PR00420">
    <property type="entry name" value="RNGMNOXGNASE"/>
</dbReference>
<reference evidence="7 8" key="1">
    <citation type="journal article" date="2014" name="Int. J. Syst. Evol. Microbiol.">
        <title>Complete genome sequence of Corynebacterium casei LMG S-19264T (=DSM 44701T), isolated from a smear-ripened cheese.</title>
        <authorList>
            <consortium name="US DOE Joint Genome Institute (JGI-PGF)"/>
            <person name="Walter F."/>
            <person name="Albersmeier A."/>
            <person name="Kalinowski J."/>
            <person name="Ruckert C."/>
        </authorList>
    </citation>
    <scope>NUCLEOTIDE SEQUENCE [LARGE SCALE GENOMIC DNA]</scope>
    <source>
        <strain evidence="7 8">CGMCC 1.12976</strain>
    </source>
</reference>
<dbReference type="HAMAP" id="MF_00845">
    <property type="entry name" value="TetX_monooxygenase"/>
    <property type="match status" value="1"/>
</dbReference>
<dbReference type="GO" id="GO:0071949">
    <property type="term" value="F:FAD binding"/>
    <property type="evidence" value="ECO:0007669"/>
    <property type="project" value="InterPro"/>
</dbReference>
<dbReference type="GO" id="GO:0004497">
    <property type="term" value="F:monooxygenase activity"/>
    <property type="evidence" value="ECO:0007669"/>
    <property type="project" value="UniProtKB-UniRule"/>
</dbReference>
<dbReference type="GO" id="GO:0046677">
    <property type="term" value="P:response to antibiotic"/>
    <property type="evidence" value="ECO:0007669"/>
    <property type="project" value="InterPro"/>
</dbReference>
<keyword evidence="3 5" id="KW-0560">Oxidoreductase</keyword>
<feature type="binding site" evidence="5">
    <location>
        <position position="126"/>
    </location>
    <ligand>
        <name>FAD</name>
        <dbReference type="ChEBI" id="CHEBI:57692"/>
    </ligand>
</feature>
<evidence type="ECO:0000256" key="4">
    <source>
        <dbReference type="ARBA" id="ARBA00023033"/>
    </source>
</evidence>
<proteinExistence type="inferred from homology"/>
<comment type="subcellular location">
    <subcellularLocation>
        <location evidence="5">Cytoplasm</location>
    </subcellularLocation>
</comment>
<feature type="domain" description="FAD-binding" evidence="6">
    <location>
        <begin position="27"/>
        <end position="216"/>
    </location>
</feature>
<comment type="cofactor">
    <cofactor evidence="5">
        <name>FAD</name>
        <dbReference type="ChEBI" id="CHEBI:57692"/>
    </cofactor>
</comment>
<dbReference type="Proteomes" id="UP000598775">
    <property type="component" value="Unassembled WGS sequence"/>
</dbReference>
<comment type="subunit">
    <text evidence="5">Monomer.</text>
</comment>
<dbReference type="InterPro" id="IPR002938">
    <property type="entry name" value="FAD-bd"/>
</dbReference>
<evidence type="ECO:0000259" key="6">
    <source>
        <dbReference type="Pfam" id="PF01494"/>
    </source>
</evidence>
<dbReference type="Gene3D" id="3.50.50.60">
    <property type="entry name" value="FAD/NAD(P)-binding domain"/>
    <property type="match status" value="1"/>
</dbReference>
<accession>A0A917EUR5</accession>
<feature type="domain" description="FAD-binding" evidence="6">
    <location>
        <begin position="324"/>
        <end position="378"/>
    </location>
</feature>
<comment type="catalytic activity">
    <reaction evidence="5">
        <text>a tetracycline + NADPH + O2 + H(+) = an 11a-hydroxytetracycline + NADP(+) + H2O</text>
        <dbReference type="Rhea" id="RHEA:61444"/>
        <dbReference type="ChEBI" id="CHEBI:15377"/>
        <dbReference type="ChEBI" id="CHEBI:15378"/>
        <dbReference type="ChEBI" id="CHEBI:15379"/>
        <dbReference type="ChEBI" id="CHEBI:57783"/>
        <dbReference type="ChEBI" id="CHEBI:58349"/>
        <dbReference type="ChEBI" id="CHEBI:144644"/>
        <dbReference type="ChEBI" id="CHEBI:144645"/>
    </reaction>
</comment>
<keyword evidence="8" id="KW-1185">Reference proteome</keyword>
<keyword evidence="4 5" id="KW-0503">Monooxygenase</keyword>
<dbReference type="GO" id="GO:0005737">
    <property type="term" value="C:cytoplasm"/>
    <property type="evidence" value="ECO:0007669"/>
    <property type="project" value="UniProtKB-SubCell"/>
</dbReference>
<dbReference type="RefSeq" id="WP_307821382.1">
    <property type="nucleotide sequence ID" value="NZ_JACDTW010000002.1"/>
</dbReference>
<comment type="caution">
    <text evidence="7">The sequence shown here is derived from an EMBL/GenBank/DDBJ whole genome shotgun (WGS) entry which is preliminary data.</text>
</comment>
<evidence type="ECO:0000313" key="7">
    <source>
        <dbReference type="EMBL" id="GGF14794.1"/>
    </source>
</evidence>
<dbReference type="Pfam" id="PF01494">
    <property type="entry name" value="FAD_binding_3"/>
    <property type="match status" value="2"/>
</dbReference>
<evidence type="ECO:0000313" key="8">
    <source>
        <dbReference type="Proteomes" id="UP000598775"/>
    </source>
</evidence>
<evidence type="ECO:0000256" key="3">
    <source>
        <dbReference type="ARBA" id="ARBA00023002"/>
    </source>
</evidence>
<keyword evidence="5" id="KW-0547">Nucleotide-binding</keyword>
<keyword evidence="1 5" id="KW-0285">Flavoprotein</keyword>
<keyword evidence="5" id="KW-0963">Cytoplasm</keyword>
<dbReference type="InterPro" id="IPR043683">
    <property type="entry name" value="TetX_monooxygenase"/>
</dbReference>
<evidence type="ECO:0000256" key="5">
    <source>
        <dbReference type="HAMAP-Rule" id="MF_00845"/>
    </source>
</evidence>
<dbReference type="SUPFAM" id="SSF51905">
    <property type="entry name" value="FAD/NAD(P)-binding domain"/>
    <property type="match status" value="1"/>
</dbReference>